<feature type="transmembrane region" description="Helical" evidence="1">
    <location>
        <begin position="47"/>
        <end position="69"/>
    </location>
</feature>
<dbReference type="EMBL" id="CZBU01000002">
    <property type="protein sequence ID" value="CUQ76544.1"/>
    <property type="molecule type" value="Genomic_DNA"/>
</dbReference>
<reference evidence="2 3" key="1">
    <citation type="submission" date="2015-09" db="EMBL/GenBank/DDBJ databases">
        <authorList>
            <consortium name="Pathogen Informatics"/>
        </authorList>
    </citation>
    <scope>NUCLEOTIDE SEQUENCE [LARGE SCALE GENOMIC DNA]</scope>
    <source>
        <strain evidence="2 3">2789STDY5834875</strain>
    </source>
</reference>
<organism evidence="2 3">
    <name type="scientific">Lachnospira eligens</name>
    <dbReference type="NCBI Taxonomy" id="39485"/>
    <lineage>
        <taxon>Bacteria</taxon>
        <taxon>Bacillati</taxon>
        <taxon>Bacillota</taxon>
        <taxon>Clostridia</taxon>
        <taxon>Lachnospirales</taxon>
        <taxon>Lachnospiraceae</taxon>
        <taxon>Lachnospira</taxon>
    </lineage>
</organism>
<evidence type="ECO:0000256" key="1">
    <source>
        <dbReference type="SAM" id="Phobius"/>
    </source>
</evidence>
<dbReference type="Proteomes" id="UP000095621">
    <property type="component" value="Unassembled WGS sequence"/>
</dbReference>
<proteinExistence type="predicted"/>
<name>A0A174YN46_9FIRM</name>
<protein>
    <submittedName>
        <fullName evidence="2">Uncharacterized protein</fullName>
    </submittedName>
</protein>
<keyword evidence="1" id="KW-0812">Transmembrane</keyword>
<feature type="transmembrane region" description="Helical" evidence="1">
    <location>
        <begin position="75"/>
        <end position="96"/>
    </location>
</feature>
<keyword evidence="1" id="KW-1133">Transmembrane helix</keyword>
<evidence type="ECO:0000313" key="2">
    <source>
        <dbReference type="EMBL" id="CUQ76544.1"/>
    </source>
</evidence>
<dbReference type="AlphaFoldDB" id="A0A174YN46"/>
<keyword evidence="1" id="KW-0472">Membrane</keyword>
<gene>
    <name evidence="2" type="ORF">ERS852490_01115</name>
</gene>
<accession>A0A174YN46</accession>
<evidence type="ECO:0000313" key="3">
    <source>
        <dbReference type="Proteomes" id="UP000095621"/>
    </source>
</evidence>
<sequence length="105" mass="12762">MRRWQQIKERMGKLKMIDGATKDDISRWNYHYNEYEKYKKYRTKLKIFTYGFYIGMTLWMCGMVTSMIVENLVVKILLIFIPLAIYHFFTIGKGIIEDKIKKGRY</sequence>